<name>A0ABS2RJI4_9ACTN</name>
<dbReference type="Pfam" id="PF01471">
    <property type="entry name" value="PG_binding_1"/>
    <property type="match status" value="2"/>
</dbReference>
<evidence type="ECO:0000256" key="7">
    <source>
        <dbReference type="SAM" id="MobiDB-lite"/>
    </source>
</evidence>
<evidence type="ECO:0000256" key="8">
    <source>
        <dbReference type="SAM" id="SignalP"/>
    </source>
</evidence>
<keyword evidence="5 6" id="KW-0961">Cell wall biogenesis/degradation</keyword>
<evidence type="ECO:0000313" key="11">
    <source>
        <dbReference type="Proteomes" id="UP000704762"/>
    </source>
</evidence>
<evidence type="ECO:0000259" key="9">
    <source>
        <dbReference type="PROSITE" id="PS52029"/>
    </source>
</evidence>
<feature type="active site" description="Proton donor/acceptor" evidence="6">
    <location>
        <position position="341"/>
    </location>
</feature>
<dbReference type="PROSITE" id="PS51257">
    <property type="entry name" value="PROKAR_LIPOPROTEIN"/>
    <property type="match status" value="1"/>
</dbReference>
<keyword evidence="4 6" id="KW-0573">Peptidoglycan synthesis</keyword>
<dbReference type="InterPro" id="IPR005490">
    <property type="entry name" value="LD_TPept_cat_dom"/>
</dbReference>
<dbReference type="InterPro" id="IPR036366">
    <property type="entry name" value="PGBDSf"/>
</dbReference>
<evidence type="ECO:0000313" key="10">
    <source>
        <dbReference type="EMBL" id="MBM7798828.1"/>
    </source>
</evidence>
<reference evidence="10 11" key="1">
    <citation type="submission" date="2021-01" db="EMBL/GenBank/DDBJ databases">
        <title>Sequencing the genomes of 1000 actinobacteria strains.</title>
        <authorList>
            <person name="Klenk H.-P."/>
        </authorList>
    </citation>
    <scope>NUCLEOTIDE SEQUENCE [LARGE SCALE GENOMIC DNA]</scope>
    <source>
        <strain evidence="10 11">DSM 18662</strain>
    </source>
</reference>
<dbReference type="RefSeq" id="WP_204917327.1">
    <property type="nucleotide sequence ID" value="NZ_BAAAQP010000002.1"/>
</dbReference>
<feature type="chain" id="PRO_5045363091" evidence="8">
    <location>
        <begin position="26"/>
        <end position="384"/>
    </location>
</feature>
<dbReference type="InterPro" id="IPR050979">
    <property type="entry name" value="LD-transpeptidase"/>
</dbReference>
<dbReference type="InterPro" id="IPR036365">
    <property type="entry name" value="PGBD-like_sf"/>
</dbReference>
<organism evidence="10 11">
    <name type="scientific">Microlunatus panaciterrae</name>
    <dbReference type="NCBI Taxonomy" id="400768"/>
    <lineage>
        <taxon>Bacteria</taxon>
        <taxon>Bacillati</taxon>
        <taxon>Actinomycetota</taxon>
        <taxon>Actinomycetes</taxon>
        <taxon>Propionibacteriales</taxon>
        <taxon>Propionibacteriaceae</taxon>
        <taxon>Microlunatus</taxon>
    </lineage>
</organism>
<comment type="pathway">
    <text evidence="1 6">Cell wall biogenesis; peptidoglycan biosynthesis.</text>
</comment>
<evidence type="ECO:0000256" key="1">
    <source>
        <dbReference type="ARBA" id="ARBA00004752"/>
    </source>
</evidence>
<accession>A0ABS2RJI4</accession>
<dbReference type="Gene3D" id="2.40.440.10">
    <property type="entry name" value="L,D-transpeptidase catalytic domain-like"/>
    <property type="match status" value="1"/>
</dbReference>
<feature type="region of interest" description="Disordered" evidence="7">
    <location>
        <begin position="29"/>
        <end position="96"/>
    </location>
</feature>
<dbReference type="SUPFAM" id="SSF47090">
    <property type="entry name" value="PGBD-like"/>
    <property type="match status" value="2"/>
</dbReference>
<gene>
    <name evidence="10" type="ORF">JOE57_001749</name>
</gene>
<keyword evidence="8" id="KW-0732">Signal</keyword>
<dbReference type="EMBL" id="JAFBCF010000001">
    <property type="protein sequence ID" value="MBM7798828.1"/>
    <property type="molecule type" value="Genomic_DNA"/>
</dbReference>
<feature type="compositionally biased region" description="Polar residues" evidence="7">
    <location>
        <begin position="45"/>
        <end position="63"/>
    </location>
</feature>
<evidence type="ECO:0000256" key="4">
    <source>
        <dbReference type="ARBA" id="ARBA00022984"/>
    </source>
</evidence>
<evidence type="ECO:0000256" key="2">
    <source>
        <dbReference type="ARBA" id="ARBA00022679"/>
    </source>
</evidence>
<evidence type="ECO:0000256" key="3">
    <source>
        <dbReference type="ARBA" id="ARBA00022960"/>
    </source>
</evidence>
<dbReference type="PROSITE" id="PS52029">
    <property type="entry name" value="LD_TPASE"/>
    <property type="match status" value="1"/>
</dbReference>
<dbReference type="PANTHER" id="PTHR30582">
    <property type="entry name" value="L,D-TRANSPEPTIDASE"/>
    <property type="match status" value="1"/>
</dbReference>
<feature type="active site" description="Nucleophile" evidence="6">
    <location>
        <position position="358"/>
    </location>
</feature>
<keyword evidence="11" id="KW-1185">Reference proteome</keyword>
<dbReference type="Pfam" id="PF03734">
    <property type="entry name" value="YkuD"/>
    <property type="match status" value="1"/>
</dbReference>
<feature type="compositionally biased region" description="Low complexity" evidence="7">
    <location>
        <begin position="65"/>
        <end position="75"/>
    </location>
</feature>
<dbReference type="Proteomes" id="UP000704762">
    <property type="component" value="Unassembled WGS sequence"/>
</dbReference>
<comment type="caution">
    <text evidence="10">The sequence shown here is derived from an EMBL/GenBank/DDBJ whole genome shotgun (WGS) entry which is preliminary data.</text>
</comment>
<evidence type="ECO:0000256" key="6">
    <source>
        <dbReference type="PROSITE-ProRule" id="PRU01373"/>
    </source>
</evidence>
<dbReference type="InterPro" id="IPR002477">
    <property type="entry name" value="Peptidoglycan-bd-like"/>
</dbReference>
<sequence length="384" mass="41347">MPIRRLRTPSLVAGLVIVALSGLTACGSQPGTGEAAPQPAHSTAPAATQGPTVGSSAPATPEQSPTPSASVTPTPSAKPTPTPPAKPKAIMARGSSGDNVRELQHRLLQIGWYSGNITGSYGDSTVQGVSGFQGKRKLPKTGEVDQKTWTALVAMTREPSYNEKHNKLVPGKAILMKGSEGDRVRDLQARLKQIGWYSGDVTGFYGSVTVTSVREFQAKRQIPVTGEVDQRTWDRLTGMTRTPTEAEKHNKVTQADKPTTAGLDARCLTGRAMCISKSTNQLVWVVDGKPQLQVDVRFGSDTTPTREGSFQVGWKARDWTSTIYHSKMPYAMFFSGGQAVHYSSDFAARGYNGASHGCVNVRNLSGIQYLFNHVQVGDKVIVYR</sequence>
<dbReference type="PANTHER" id="PTHR30582:SF33">
    <property type="entry name" value="EXPORTED PROTEIN"/>
    <property type="match status" value="1"/>
</dbReference>
<feature type="compositionally biased region" description="Pro residues" evidence="7">
    <location>
        <begin position="76"/>
        <end position="86"/>
    </location>
</feature>
<dbReference type="SUPFAM" id="SSF141523">
    <property type="entry name" value="L,D-transpeptidase catalytic domain-like"/>
    <property type="match status" value="1"/>
</dbReference>
<protein>
    <submittedName>
        <fullName evidence="10">Peptidoglycan hydrolase-like protein with peptidoglycan-binding domain</fullName>
    </submittedName>
</protein>
<dbReference type="Gene3D" id="1.10.101.10">
    <property type="entry name" value="PGBD-like superfamily/PGBD"/>
    <property type="match status" value="2"/>
</dbReference>
<feature type="domain" description="L,D-TPase catalytic" evidence="9">
    <location>
        <begin position="271"/>
        <end position="383"/>
    </location>
</feature>
<keyword evidence="2" id="KW-0808">Transferase</keyword>
<dbReference type="CDD" id="cd16913">
    <property type="entry name" value="YkuD_like"/>
    <property type="match status" value="1"/>
</dbReference>
<feature type="signal peptide" evidence="8">
    <location>
        <begin position="1"/>
        <end position="25"/>
    </location>
</feature>
<proteinExistence type="predicted"/>
<evidence type="ECO:0000256" key="5">
    <source>
        <dbReference type="ARBA" id="ARBA00023316"/>
    </source>
</evidence>
<dbReference type="InterPro" id="IPR038063">
    <property type="entry name" value="Transpep_catalytic_dom"/>
</dbReference>
<keyword evidence="3 6" id="KW-0133">Cell shape</keyword>